<accession>A0A1W1HJG8</accession>
<gene>
    <name evidence="1" type="ORF">MTBBW1_760057</name>
</gene>
<protein>
    <submittedName>
        <fullName evidence="1">Uncharacterized protein</fullName>
    </submittedName>
</protein>
<sequence length="38" mass="4170">MSHAVNAIFIFNNPSLSDINETHKNKANIPNLCGQNSD</sequence>
<name>A0A1W1HJG8_9BACT</name>
<proteinExistence type="predicted"/>
<keyword evidence="2" id="KW-1185">Reference proteome</keyword>
<evidence type="ECO:0000313" key="1">
    <source>
        <dbReference type="EMBL" id="SLM32593.1"/>
    </source>
</evidence>
<evidence type="ECO:0000313" key="2">
    <source>
        <dbReference type="Proteomes" id="UP000191931"/>
    </source>
</evidence>
<dbReference type="Proteomes" id="UP000191931">
    <property type="component" value="Unassembled WGS sequence"/>
</dbReference>
<organism evidence="1 2">
    <name type="scientific">Desulfamplus magnetovallimortis</name>
    <dbReference type="NCBI Taxonomy" id="1246637"/>
    <lineage>
        <taxon>Bacteria</taxon>
        <taxon>Pseudomonadati</taxon>
        <taxon>Thermodesulfobacteriota</taxon>
        <taxon>Desulfobacteria</taxon>
        <taxon>Desulfobacterales</taxon>
        <taxon>Desulfobacteraceae</taxon>
        <taxon>Desulfamplus</taxon>
    </lineage>
</organism>
<reference evidence="1 2" key="1">
    <citation type="submission" date="2017-03" db="EMBL/GenBank/DDBJ databases">
        <authorList>
            <person name="Afonso C.L."/>
            <person name="Miller P.J."/>
            <person name="Scott M.A."/>
            <person name="Spackman E."/>
            <person name="Goraichik I."/>
            <person name="Dimitrov K.M."/>
            <person name="Suarez D.L."/>
            <person name="Swayne D.E."/>
        </authorList>
    </citation>
    <scope>NUCLEOTIDE SEQUENCE [LARGE SCALE GENOMIC DNA]</scope>
    <source>
        <strain evidence="1">PRJEB14757</strain>
    </source>
</reference>
<dbReference type="AlphaFoldDB" id="A0A1W1HJG8"/>
<dbReference type="EMBL" id="FWEV01000321">
    <property type="protein sequence ID" value="SLM32593.1"/>
    <property type="molecule type" value="Genomic_DNA"/>
</dbReference>